<accession>A0A644TQN0</accession>
<evidence type="ECO:0000256" key="4">
    <source>
        <dbReference type="ARBA" id="ARBA00022692"/>
    </source>
</evidence>
<gene>
    <name evidence="8" type="primary">ywdJ_1</name>
    <name evidence="8" type="ORF">SDC9_14990</name>
</gene>
<evidence type="ECO:0000256" key="7">
    <source>
        <dbReference type="SAM" id="Phobius"/>
    </source>
</evidence>
<organism evidence="8">
    <name type="scientific">bioreactor metagenome</name>
    <dbReference type="NCBI Taxonomy" id="1076179"/>
    <lineage>
        <taxon>unclassified sequences</taxon>
        <taxon>metagenomes</taxon>
        <taxon>ecological metagenomes</taxon>
    </lineage>
</organism>
<feature type="transmembrane region" description="Helical" evidence="7">
    <location>
        <begin position="135"/>
        <end position="152"/>
    </location>
</feature>
<dbReference type="InterPro" id="IPR006043">
    <property type="entry name" value="NCS2"/>
</dbReference>
<dbReference type="AlphaFoldDB" id="A0A644TQN0"/>
<evidence type="ECO:0000256" key="6">
    <source>
        <dbReference type="ARBA" id="ARBA00023136"/>
    </source>
</evidence>
<comment type="caution">
    <text evidence="8">The sequence shown here is derived from an EMBL/GenBank/DDBJ whole genome shotgun (WGS) entry which is preliminary data.</text>
</comment>
<feature type="transmembrane region" description="Helical" evidence="7">
    <location>
        <begin position="349"/>
        <end position="367"/>
    </location>
</feature>
<feature type="transmembrane region" description="Helical" evidence="7">
    <location>
        <begin position="379"/>
        <end position="401"/>
    </location>
</feature>
<comment type="subcellular location">
    <subcellularLocation>
        <location evidence="1">Membrane</location>
        <topology evidence="1">Multi-pass membrane protein</topology>
    </subcellularLocation>
</comment>
<dbReference type="EMBL" id="VSSQ01000046">
    <property type="protein sequence ID" value="MPL69254.1"/>
    <property type="molecule type" value="Genomic_DNA"/>
</dbReference>
<dbReference type="PANTHER" id="PTHR42810">
    <property type="entry name" value="PURINE PERMEASE C1399.01C-RELATED"/>
    <property type="match status" value="1"/>
</dbReference>
<feature type="transmembrane region" description="Helical" evidence="7">
    <location>
        <begin position="111"/>
        <end position="128"/>
    </location>
</feature>
<feature type="transmembrane region" description="Helical" evidence="7">
    <location>
        <begin position="21"/>
        <end position="43"/>
    </location>
</feature>
<feature type="transmembrane region" description="Helical" evidence="7">
    <location>
        <begin position="172"/>
        <end position="192"/>
    </location>
</feature>
<evidence type="ECO:0000256" key="2">
    <source>
        <dbReference type="ARBA" id="ARBA00008821"/>
    </source>
</evidence>
<feature type="transmembrane region" description="Helical" evidence="7">
    <location>
        <begin position="241"/>
        <end position="267"/>
    </location>
</feature>
<dbReference type="PANTHER" id="PTHR42810:SF1">
    <property type="entry name" value="PURINE PERMEASE YWDJ-RELATED"/>
    <property type="match status" value="1"/>
</dbReference>
<feature type="transmembrane region" description="Helical" evidence="7">
    <location>
        <begin position="82"/>
        <end position="99"/>
    </location>
</feature>
<keyword evidence="6 7" id="KW-0472">Membrane</keyword>
<dbReference type="GO" id="GO:0042907">
    <property type="term" value="F:xanthine transmembrane transporter activity"/>
    <property type="evidence" value="ECO:0007669"/>
    <property type="project" value="TreeGrafter"/>
</dbReference>
<evidence type="ECO:0000256" key="1">
    <source>
        <dbReference type="ARBA" id="ARBA00004141"/>
    </source>
</evidence>
<feature type="transmembrane region" description="Helical" evidence="7">
    <location>
        <begin position="49"/>
        <end position="70"/>
    </location>
</feature>
<keyword evidence="5 7" id="KW-1133">Transmembrane helix</keyword>
<reference evidence="8" key="1">
    <citation type="submission" date="2019-08" db="EMBL/GenBank/DDBJ databases">
        <authorList>
            <person name="Kucharzyk K."/>
            <person name="Murdoch R.W."/>
            <person name="Higgins S."/>
            <person name="Loffler F."/>
        </authorList>
    </citation>
    <scope>NUCLEOTIDE SEQUENCE</scope>
</reference>
<keyword evidence="3" id="KW-0813">Transport</keyword>
<name>A0A644TQN0_9ZZZZ</name>
<dbReference type="NCBIfam" id="NF037981">
    <property type="entry name" value="NCS2_1"/>
    <property type="match status" value="1"/>
</dbReference>
<dbReference type="GO" id="GO:0005886">
    <property type="term" value="C:plasma membrane"/>
    <property type="evidence" value="ECO:0007669"/>
    <property type="project" value="TreeGrafter"/>
</dbReference>
<evidence type="ECO:0000256" key="3">
    <source>
        <dbReference type="ARBA" id="ARBA00022448"/>
    </source>
</evidence>
<feature type="transmembrane region" description="Helical" evidence="7">
    <location>
        <begin position="199"/>
        <end position="221"/>
    </location>
</feature>
<keyword evidence="4 7" id="KW-0812">Transmembrane</keyword>
<proteinExistence type="inferred from homology"/>
<dbReference type="Pfam" id="PF00860">
    <property type="entry name" value="Xan_ur_permease"/>
    <property type="match status" value="1"/>
</dbReference>
<feature type="transmembrane region" description="Helical" evidence="7">
    <location>
        <begin position="407"/>
        <end position="426"/>
    </location>
</feature>
<comment type="similarity">
    <text evidence="2">Belongs to the nucleobase:cation symporter-2 (NCS2) (TC 2.A.40) family.</text>
</comment>
<feature type="transmembrane region" description="Helical" evidence="7">
    <location>
        <begin position="323"/>
        <end position="343"/>
    </location>
</feature>
<sequence>MSLLYNVNDPVPAGQSVLYSLQWLAFNLVNVSVVPLVVGAALGLDQAEIASLAQRLMFFASLASILQVLFGHRLPIIEGPAGLWWGVFITLGLMAPGMGKDLAVLRSDLEGGMIIAGLVLVILGYTGMMSRTLKLFTPAVTGTVLILLSLQLSGSFVRGMLGITGPESAVDLRSLLVSILVISTVIVVNLKARGFVRSLAILIGTAVGWIVSAIVGISPSLGHGKTFIELPDLFAWGTPTFDPGIVLISVLTGILVLSNSVASVLAMERTLEIKIPKEAHDKGVVCTGIGDILSGIGAMIGLVPYSASAGLISLTGVGAKGPFILFSVVMMLMGLFPSIALFLSSIPAPVGYAVILASFCQMMGFGLQDYARLNMTGRTLFIIGIPILIGTGIFNLPASAFSTLPVWLRYIVSNGFLTGMLICILLEHVLLPKKHFTD</sequence>
<evidence type="ECO:0000313" key="8">
    <source>
        <dbReference type="EMBL" id="MPL69254.1"/>
    </source>
</evidence>
<evidence type="ECO:0000256" key="5">
    <source>
        <dbReference type="ARBA" id="ARBA00022989"/>
    </source>
</evidence>
<protein>
    <submittedName>
        <fullName evidence="8">Putative purine permease YwdJ</fullName>
    </submittedName>
</protein>